<organism evidence="3 4">
    <name type="scientific">Microseira wollei NIES-4236</name>
    <dbReference type="NCBI Taxonomy" id="2530354"/>
    <lineage>
        <taxon>Bacteria</taxon>
        <taxon>Bacillati</taxon>
        <taxon>Cyanobacteriota</taxon>
        <taxon>Cyanophyceae</taxon>
        <taxon>Oscillatoriophycideae</taxon>
        <taxon>Aerosakkonematales</taxon>
        <taxon>Aerosakkonemataceae</taxon>
        <taxon>Microseira</taxon>
    </lineage>
</organism>
<protein>
    <submittedName>
        <fullName evidence="3">Uncharacterized protein</fullName>
    </submittedName>
</protein>
<reference evidence="3" key="1">
    <citation type="submission" date="2019-10" db="EMBL/GenBank/DDBJ databases">
        <title>Draft genome sequece of Microseira wollei NIES-4236.</title>
        <authorList>
            <person name="Yamaguchi H."/>
            <person name="Suzuki S."/>
            <person name="Kawachi M."/>
        </authorList>
    </citation>
    <scope>NUCLEOTIDE SEQUENCE</scope>
    <source>
        <strain evidence="3">NIES-4236</strain>
    </source>
</reference>
<feature type="chain" id="PRO_5043495244" evidence="2">
    <location>
        <begin position="21"/>
        <end position="127"/>
    </location>
</feature>
<gene>
    <name evidence="3" type="ORF">MiSe_01090</name>
</gene>
<keyword evidence="4" id="KW-1185">Reference proteome</keyword>
<dbReference type="RefSeq" id="WP_226572719.1">
    <property type="nucleotide sequence ID" value="NZ_BLAY01000001.1"/>
</dbReference>
<feature type="region of interest" description="Disordered" evidence="1">
    <location>
        <begin position="37"/>
        <end position="59"/>
    </location>
</feature>
<evidence type="ECO:0000256" key="1">
    <source>
        <dbReference type="SAM" id="MobiDB-lite"/>
    </source>
</evidence>
<proteinExistence type="predicted"/>
<accession>A0AAV3X7M8</accession>
<dbReference type="EMBL" id="BLAY01000001">
    <property type="protein sequence ID" value="GET35367.1"/>
    <property type="molecule type" value="Genomic_DNA"/>
</dbReference>
<dbReference type="Proteomes" id="UP001050975">
    <property type="component" value="Unassembled WGS sequence"/>
</dbReference>
<evidence type="ECO:0000313" key="4">
    <source>
        <dbReference type="Proteomes" id="UP001050975"/>
    </source>
</evidence>
<dbReference type="AlphaFoldDB" id="A0AAV3X7M8"/>
<feature type="region of interest" description="Disordered" evidence="1">
    <location>
        <begin position="76"/>
        <end position="127"/>
    </location>
</feature>
<feature type="compositionally biased region" description="Polar residues" evidence="1">
    <location>
        <begin position="100"/>
        <end position="109"/>
    </location>
</feature>
<comment type="caution">
    <text evidence="3">The sequence shown here is derived from an EMBL/GenBank/DDBJ whole genome shotgun (WGS) entry which is preliminary data.</text>
</comment>
<name>A0AAV3X7M8_9CYAN</name>
<sequence length="127" mass="13718">MYVKLFTKLALSFLAGTAIASIVLPQPTWAQFTDAQPLQDWQNPESNRDPFSGKGDGADGAFDVFNMIHRANLGPTRSLGEFSEEQQESLDAAAAEFRKQQQQRLQSPNGVVPVTGGEAIAPPQSGN</sequence>
<evidence type="ECO:0000256" key="2">
    <source>
        <dbReference type="SAM" id="SignalP"/>
    </source>
</evidence>
<evidence type="ECO:0000313" key="3">
    <source>
        <dbReference type="EMBL" id="GET35367.1"/>
    </source>
</evidence>
<feature type="signal peptide" evidence="2">
    <location>
        <begin position="1"/>
        <end position="20"/>
    </location>
</feature>
<keyword evidence="2" id="KW-0732">Signal</keyword>